<dbReference type="OrthoDB" id="9809127at2"/>
<gene>
    <name evidence="3" type="ORF">E6C60_1027</name>
</gene>
<evidence type="ECO:0000313" key="4">
    <source>
        <dbReference type="Proteomes" id="UP000300879"/>
    </source>
</evidence>
<dbReference type="KEGG" id="palo:E6C60_1027"/>
<keyword evidence="1" id="KW-0812">Transmembrane</keyword>
<sequence>MLISLESAPSPFRHNVWGRLLAALAAMLLFATPVYMAYLLSSWSQPWMDRTIIAWIKSVSEALPYGLNVLISGDYGVVTLGIYSFIWAFPVVVLLGGSLAAAEESGLKDAITDSLERWMSIIGLSGRDLIPVLSGFGCNVVAVFQSRACSACTRKSCVSLIAFGSACSYQIGASLSIFGSAGRPWLFFPYLLLLVIVGAIHTRLWAPKGGVPLHPVRRTHFDLQVPQWSAMMRRVWAVIKQFLQQAMPIFIMMCLAAGVLQLSGTMDKLSKLAEPLFAVIHIPVEAASSIMFSILRKDGILLLNANDGAILTSVSAGQLLVIVYLASTLTACMVTLWTIGKELGWRLAAVITGRQMLTSLVSATCIMLIVGR</sequence>
<dbReference type="AlphaFoldDB" id="A0A4P8XHB1"/>
<dbReference type="Pfam" id="PF07670">
    <property type="entry name" value="Gate"/>
    <property type="match status" value="2"/>
</dbReference>
<keyword evidence="1" id="KW-0472">Membrane</keyword>
<feature type="transmembrane region" description="Helical" evidence="1">
    <location>
        <begin position="345"/>
        <end position="370"/>
    </location>
</feature>
<reference evidence="3 4" key="1">
    <citation type="submission" date="2019-05" db="EMBL/GenBank/DDBJ databases">
        <authorList>
            <person name="Chen C."/>
        </authorList>
    </citation>
    <scope>NUCLEOTIDE SEQUENCE [LARGE SCALE GENOMIC DNA]</scope>
    <source>
        <strain evidence="3 4">HB172198</strain>
    </source>
</reference>
<dbReference type="PANTHER" id="PTHR43185">
    <property type="entry name" value="FERROUS IRON TRANSPORT PROTEIN B"/>
    <property type="match status" value="1"/>
</dbReference>
<feature type="transmembrane region" description="Helical" evidence="1">
    <location>
        <begin position="77"/>
        <end position="102"/>
    </location>
</feature>
<dbReference type="GO" id="GO:0005886">
    <property type="term" value="C:plasma membrane"/>
    <property type="evidence" value="ECO:0007669"/>
    <property type="project" value="TreeGrafter"/>
</dbReference>
<organism evidence="3 4">
    <name type="scientific">Paenibacillus algicola</name>
    <dbReference type="NCBI Taxonomy" id="2565926"/>
    <lineage>
        <taxon>Bacteria</taxon>
        <taxon>Bacillati</taxon>
        <taxon>Bacillota</taxon>
        <taxon>Bacilli</taxon>
        <taxon>Bacillales</taxon>
        <taxon>Paenibacillaceae</taxon>
        <taxon>Paenibacillus</taxon>
    </lineage>
</organism>
<dbReference type="InterPro" id="IPR050860">
    <property type="entry name" value="FeoB_GTPase"/>
</dbReference>
<keyword evidence="1" id="KW-1133">Transmembrane helix</keyword>
<keyword evidence="4" id="KW-1185">Reference proteome</keyword>
<dbReference type="EMBL" id="CP040396">
    <property type="protein sequence ID" value="QCT01745.1"/>
    <property type="molecule type" value="Genomic_DNA"/>
</dbReference>
<feature type="transmembrane region" description="Helical" evidence="1">
    <location>
        <begin position="242"/>
        <end position="264"/>
    </location>
</feature>
<dbReference type="PANTHER" id="PTHR43185:SF1">
    <property type="entry name" value="FE(2+) TRANSPORTER FEOB"/>
    <property type="match status" value="1"/>
</dbReference>
<dbReference type="GO" id="GO:0015093">
    <property type="term" value="F:ferrous iron transmembrane transporter activity"/>
    <property type="evidence" value="ECO:0007669"/>
    <property type="project" value="TreeGrafter"/>
</dbReference>
<feature type="transmembrane region" description="Helical" evidence="1">
    <location>
        <begin position="20"/>
        <end position="40"/>
    </location>
</feature>
<feature type="transmembrane region" description="Helical" evidence="1">
    <location>
        <begin position="276"/>
        <end position="295"/>
    </location>
</feature>
<feature type="domain" description="Nucleoside transporter/FeoB GTPase Gate" evidence="2">
    <location>
        <begin position="85"/>
        <end position="180"/>
    </location>
</feature>
<evidence type="ECO:0000313" key="3">
    <source>
        <dbReference type="EMBL" id="QCT01745.1"/>
    </source>
</evidence>
<dbReference type="Proteomes" id="UP000300879">
    <property type="component" value="Chromosome"/>
</dbReference>
<feature type="transmembrane region" description="Helical" evidence="1">
    <location>
        <begin position="157"/>
        <end position="179"/>
    </location>
</feature>
<accession>A0A4P8XHB1</accession>
<dbReference type="InterPro" id="IPR011642">
    <property type="entry name" value="Gate_dom"/>
</dbReference>
<feature type="transmembrane region" description="Helical" evidence="1">
    <location>
        <begin position="185"/>
        <end position="206"/>
    </location>
</feature>
<feature type="domain" description="Nucleoside transporter/FeoB GTPase Gate" evidence="2">
    <location>
        <begin position="245"/>
        <end position="345"/>
    </location>
</feature>
<proteinExistence type="predicted"/>
<feature type="transmembrane region" description="Helical" evidence="1">
    <location>
        <begin position="316"/>
        <end position="339"/>
    </location>
</feature>
<evidence type="ECO:0000259" key="2">
    <source>
        <dbReference type="Pfam" id="PF07670"/>
    </source>
</evidence>
<name>A0A4P8XHB1_9BACL</name>
<evidence type="ECO:0000256" key="1">
    <source>
        <dbReference type="SAM" id="Phobius"/>
    </source>
</evidence>
<protein>
    <submittedName>
        <fullName evidence="3">Ferrus ion transporter protein</fullName>
    </submittedName>
</protein>
<dbReference type="RefSeq" id="WP_138224821.1">
    <property type="nucleotide sequence ID" value="NZ_CP040396.1"/>
</dbReference>